<name>A0A183EPI6_9BILA</name>
<dbReference type="Pfam" id="PF01266">
    <property type="entry name" value="DAO"/>
    <property type="match status" value="1"/>
</dbReference>
<evidence type="ECO:0000313" key="4">
    <source>
        <dbReference type="Proteomes" id="UP000271098"/>
    </source>
</evidence>
<organism evidence="5">
    <name type="scientific">Gongylonema pulchrum</name>
    <dbReference type="NCBI Taxonomy" id="637853"/>
    <lineage>
        <taxon>Eukaryota</taxon>
        <taxon>Metazoa</taxon>
        <taxon>Ecdysozoa</taxon>
        <taxon>Nematoda</taxon>
        <taxon>Chromadorea</taxon>
        <taxon>Rhabditida</taxon>
        <taxon>Spirurina</taxon>
        <taxon>Spiruromorpha</taxon>
        <taxon>Spiruroidea</taxon>
        <taxon>Gongylonematidae</taxon>
        <taxon>Gongylonema</taxon>
    </lineage>
</organism>
<keyword evidence="1" id="KW-0472">Membrane</keyword>
<dbReference type="SUPFAM" id="SSF51905">
    <property type="entry name" value="FAD/NAD(P)-binding domain"/>
    <property type="match status" value="1"/>
</dbReference>
<feature type="domain" description="FAD dependent oxidoreductase" evidence="2">
    <location>
        <begin position="41"/>
        <end position="71"/>
    </location>
</feature>
<dbReference type="WBParaSite" id="GPUH_0002290401-mRNA-1">
    <property type="protein sequence ID" value="GPUH_0002290401-mRNA-1"/>
    <property type="gene ID" value="GPUH_0002290401"/>
</dbReference>
<dbReference type="Gene3D" id="3.50.50.60">
    <property type="entry name" value="FAD/NAD(P)-binding domain"/>
    <property type="match status" value="1"/>
</dbReference>
<reference evidence="3 4" key="2">
    <citation type="submission" date="2018-11" db="EMBL/GenBank/DDBJ databases">
        <authorList>
            <consortium name="Pathogen Informatics"/>
        </authorList>
    </citation>
    <scope>NUCLEOTIDE SEQUENCE [LARGE SCALE GENOMIC DNA]</scope>
</reference>
<accession>A0A183EPI6</accession>
<dbReference type="AlphaFoldDB" id="A0A183EPI6"/>
<evidence type="ECO:0000259" key="2">
    <source>
        <dbReference type="Pfam" id="PF01266"/>
    </source>
</evidence>
<dbReference type="InterPro" id="IPR036188">
    <property type="entry name" value="FAD/NAD-bd_sf"/>
</dbReference>
<evidence type="ECO:0000313" key="5">
    <source>
        <dbReference type="WBParaSite" id="GPUH_0002290401-mRNA-1"/>
    </source>
</evidence>
<keyword evidence="4" id="KW-1185">Reference proteome</keyword>
<evidence type="ECO:0000256" key="1">
    <source>
        <dbReference type="SAM" id="Phobius"/>
    </source>
</evidence>
<dbReference type="InterPro" id="IPR006076">
    <property type="entry name" value="FAD-dep_OxRdtase"/>
</dbReference>
<keyword evidence="1" id="KW-1133">Transmembrane helix</keyword>
<evidence type="ECO:0000313" key="3">
    <source>
        <dbReference type="EMBL" id="VDN40672.1"/>
    </source>
</evidence>
<gene>
    <name evidence="3" type="ORF">GPUH_LOCUS22878</name>
</gene>
<reference evidence="5" key="1">
    <citation type="submission" date="2016-06" db="UniProtKB">
        <authorList>
            <consortium name="WormBaseParasite"/>
        </authorList>
    </citation>
    <scope>IDENTIFICATION</scope>
</reference>
<proteinExistence type="predicted"/>
<feature type="transmembrane region" description="Helical" evidence="1">
    <location>
        <begin position="38"/>
        <end position="59"/>
    </location>
</feature>
<dbReference type="Proteomes" id="UP000271098">
    <property type="component" value="Unassembled WGS sequence"/>
</dbReference>
<keyword evidence="1" id="KW-0812">Transmembrane</keyword>
<protein>
    <submittedName>
        <fullName evidence="5">DAO domain-containing protein</fullName>
    </submittedName>
</protein>
<sequence>MVIKLDLVLRAKKLISGLSRPQHINGLSLRYRSSGTSGVADVIVGGGGIVGTSIAYHLAKRGKYVILMERDW</sequence>
<dbReference type="EMBL" id="UYRT01096207">
    <property type="protein sequence ID" value="VDN40672.1"/>
    <property type="molecule type" value="Genomic_DNA"/>
</dbReference>